<dbReference type="AlphaFoldDB" id="A0A6H2A1Y6"/>
<dbReference type="EMBL" id="MT144445">
    <property type="protein sequence ID" value="QJA53722.1"/>
    <property type="molecule type" value="Genomic_DNA"/>
</dbReference>
<evidence type="ECO:0000256" key="1">
    <source>
        <dbReference type="SAM" id="Phobius"/>
    </source>
</evidence>
<proteinExistence type="predicted"/>
<accession>A0A6H2A1Y6</accession>
<organism evidence="2">
    <name type="scientific">viral metagenome</name>
    <dbReference type="NCBI Taxonomy" id="1070528"/>
    <lineage>
        <taxon>unclassified sequences</taxon>
        <taxon>metagenomes</taxon>
        <taxon>organismal metagenomes</taxon>
    </lineage>
</organism>
<protein>
    <submittedName>
        <fullName evidence="2">Uncharacterized protein</fullName>
    </submittedName>
</protein>
<sequence>MNRIVDDGEVFLYLLWVALALALYVVFSFFTADRMVRCYYLSGTYSQTQPVYMIMADVDWANDTIAYITADGKEVLAAHAQLPQCKKK</sequence>
<keyword evidence="1" id="KW-1133">Transmembrane helix</keyword>
<keyword evidence="1" id="KW-0812">Transmembrane</keyword>
<name>A0A6H2A1Y6_9ZZZZ</name>
<feature type="transmembrane region" description="Helical" evidence="1">
    <location>
        <begin position="12"/>
        <end position="32"/>
    </location>
</feature>
<keyword evidence="1" id="KW-0472">Membrane</keyword>
<evidence type="ECO:0000313" key="2">
    <source>
        <dbReference type="EMBL" id="QJA53722.1"/>
    </source>
</evidence>
<reference evidence="2" key="1">
    <citation type="submission" date="2020-03" db="EMBL/GenBank/DDBJ databases">
        <title>The deep terrestrial virosphere.</title>
        <authorList>
            <person name="Holmfeldt K."/>
            <person name="Nilsson E."/>
            <person name="Simone D."/>
            <person name="Lopez-Fernandez M."/>
            <person name="Wu X."/>
            <person name="de Brujin I."/>
            <person name="Lundin D."/>
            <person name="Andersson A."/>
            <person name="Bertilsson S."/>
            <person name="Dopson M."/>
        </authorList>
    </citation>
    <scope>NUCLEOTIDE SEQUENCE</scope>
    <source>
        <strain evidence="2">TM448A03825</strain>
    </source>
</reference>
<gene>
    <name evidence="2" type="ORF">TM448A03825_0007</name>
</gene>